<accession>A0A8J7JV87</accession>
<evidence type="ECO:0000259" key="2">
    <source>
        <dbReference type="Pfam" id="PF21374"/>
    </source>
</evidence>
<dbReference type="Pfam" id="PF13489">
    <property type="entry name" value="Methyltransf_23"/>
    <property type="match status" value="1"/>
</dbReference>
<protein>
    <submittedName>
        <fullName evidence="4">Glycosyltransferase</fullName>
    </submittedName>
</protein>
<dbReference type="Pfam" id="PF21374">
    <property type="entry name" value="WsaF_N"/>
    <property type="match status" value="1"/>
</dbReference>
<keyword evidence="5" id="KW-1185">Reference proteome</keyword>
<comment type="caution">
    <text evidence="4">The sequence shown here is derived from an EMBL/GenBank/DDBJ whole genome shotgun (WGS) entry which is preliminary data.</text>
</comment>
<dbReference type="InterPro" id="IPR029063">
    <property type="entry name" value="SAM-dependent_MTases_sf"/>
</dbReference>
<dbReference type="RefSeq" id="WP_193923632.1">
    <property type="nucleotide sequence ID" value="NZ_JADEWL010000104.1"/>
</dbReference>
<evidence type="ECO:0000259" key="3">
    <source>
        <dbReference type="Pfam" id="PF22772"/>
    </source>
</evidence>
<dbReference type="CDD" id="cd02440">
    <property type="entry name" value="AdoMet_MTases"/>
    <property type="match status" value="1"/>
</dbReference>
<dbReference type="SUPFAM" id="SSF53335">
    <property type="entry name" value="S-adenosyl-L-methionine-dependent methyltransferases"/>
    <property type="match status" value="1"/>
</dbReference>
<proteinExistence type="predicted"/>
<dbReference type="GO" id="GO:0030247">
    <property type="term" value="F:polysaccharide binding"/>
    <property type="evidence" value="ECO:0007669"/>
    <property type="project" value="InterPro"/>
</dbReference>
<dbReference type="Gene3D" id="3.40.50.2000">
    <property type="entry name" value="Glycogen Phosphorylase B"/>
    <property type="match status" value="2"/>
</dbReference>
<dbReference type="SUPFAM" id="SSF53756">
    <property type="entry name" value="UDP-Glycosyltransferase/glycogen phosphorylase"/>
    <property type="match status" value="2"/>
</dbReference>
<reference evidence="4" key="1">
    <citation type="submission" date="2020-10" db="EMBL/GenBank/DDBJ databases">
        <authorList>
            <person name="Castelo-Branco R."/>
            <person name="Eusebio N."/>
            <person name="Adriana R."/>
            <person name="Vieira A."/>
            <person name="Brugerolle De Fraissinette N."/>
            <person name="Rezende De Castro R."/>
            <person name="Schneider M.P."/>
            <person name="Vasconcelos V."/>
            <person name="Leao P.N."/>
        </authorList>
    </citation>
    <scope>NUCLEOTIDE SEQUENCE</scope>
    <source>
        <strain evidence="4">LEGE 06105</strain>
    </source>
</reference>
<sequence length="1126" mass="130378">MEVEKINSYNEYYYTHCCGKPYERDENWMTFFGGIAERIVSDICPTTILDAGCAMGFLVEALRQKNVETWGIDISEYAIKKAHQSIQPYCWIGSVTEVFPRKYDLIVSIEVLEHLPKAEAEKALANLCQHTDDILFSSSPFDYKEATHFNVQPPEYWAEQFAKHGFIRDVDFDASFITPWAVRFRRNQEPLHRVIRSYERRFWLLWKENRDLRESVVEAHNKLGDLEKSVVDLNAQNVNLQSQLKESNYLLEQTQIQLQSYQLQLQEAQEQQDNLQVQIVQNQAEIERSQLQLQQTQDEFKQSQLQLQETHSELERSHLGLQQGYTQQEELQNQLKQAQRKLVHSQSDLIKAQSLITAMESSKFWKLRVSWFKIKKRLNLVSKSEIYPIEGTFNQQIVQDFSNIDESENPEEKATDISKMFAFISGCPGDAYRYRCHNQAEILEYLGYSVDIYLPNQFLYEQLLKNYQVIIAHRVPYTKDFEQFVNRATKLNKIVIFDTDDLVFDPSKLSQIDAYNKMDLKEKQLYEDGVRRYRKTLQLCDAVIVSTDKLYKEVKQNFPNKIVTISRNRISNEMEKEAIKARHLYVPKDNKIRIAYFSGTKTHAKDFAECVLALKTILKEYPNVYLMVVGHLDIPEELQEFSSQIEIFPLVPWQDLPELYRRVDINIAPLEKDNDFTESKSELKYFEAGLLSVPTLASNVGAFGFAIKDKINGILCSTTDEWENALRSMVINTELRSSLAQKAFEQVNSQYLTRTATAVTLEMWQNLLKQQVFTNQNLSIAFIVRAPIAQTGGGYKHIFYLANYLANQGKKVNIYIEPIAHLAGLSIEEIRNFCEKHFGKSKAVINCGHDNIQKSDIAIATNWPTAYVVNKLENTNFKAYFVQDYEPNFYESGDACYTSAEQTYDLPLGIICLGKYLSNVLSERNRIKYPYVDFPLNPVFLSQVPNLNRHLDSKKNCSVLFFARPHIPRRNFALGVEVLKELHLIRPDVKIKLYGMEEAMELPFKYENLGILTQSEIVDAMYSSDIHISFSMTNISTVVFEAMACGCATIEADVLPVRSMVDDQKNCLLVQPTSSAFLEALISLVDNYEFRYKLAKNGYELVEKLSLENMCQQFENLLNKYSFRGD</sequence>
<dbReference type="CDD" id="cd03801">
    <property type="entry name" value="GT4_PimA-like"/>
    <property type="match status" value="1"/>
</dbReference>
<dbReference type="Proteomes" id="UP000620559">
    <property type="component" value="Unassembled WGS sequence"/>
</dbReference>
<keyword evidence="1" id="KW-0175">Coiled coil</keyword>
<name>A0A8J7JV87_9CYAN</name>
<dbReference type="Pfam" id="PF22772">
    <property type="entry name" value="WsaF_C"/>
    <property type="match status" value="1"/>
</dbReference>
<feature type="coiled-coil region" evidence="1">
    <location>
        <begin position="209"/>
        <end position="348"/>
    </location>
</feature>
<dbReference type="InterPro" id="IPR048510">
    <property type="entry name" value="WsaF_N"/>
</dbReference>
<evidence type="ECO:0000313" key="4">
    <source>
        <dbReference type="EMBL" id="MBE9215519.1"/>
    </source>
</evidence>
<dbReference type="Pfam" id="PF13692">
    <property type="entry name" value="Glyco_trans_1_4"/>
    <property type="match status" value="1"/>
</dbReference>
<dbReference type="PANTHER" id="PTHR12526">
    <property type="entry name" value="GLYCOSYLTRANSFERASE"/>
    <property type="match status" value="1"/>
</dbReference>
<organism evidence="4 5">
    <name type="scientific">Plectonema cf. radiosum LEGE 06105</name>
    <dbReference type="NCBI Taxonomy" id="945769"/>
    <lineage>
        <taxon>Bacteria</taxon>
        <taxon>Bacillati</taxon>
        <taxon>Cyanobacteriota</taxon>
        <taxon>Cyanophyceae</taxon>
        <taxon>Oscillatoriophycideae</taxon>
        <taxon>Oscillatoriales</taxon>
        <taxon>Microcoleaceae</taxon>
        <taxon>Plectonema</taxon>
    </lineage>
</organism>
<dbReference type="EMBL" id="JADEWL010000104">
    <property type="protein sequence ID" value="MBE9215519.1"/>
    <property type="molecule type" value="Genomic_DNA"/>
</dbReference>
<dbReference type="Gene3D" id="3.40.50.150">
    <property type="entry name" value="Vaccinia Virus protein VP39"/>
    <property type="match status" value="1"/>
</dbReference>
<feature type="domain" description="WsaF C-terminal" evidence="3">
    <location>
        <begin position="959"/>
        <end position="1081"/>
    </location>
</feature>
<dbReference type="Gene3D" id="3.40.50.11090">
    <property type="match status" value="1"/>
</dbReference>
<dbReference type="InterPro" id="IPR055050">
    <property type="entry name" value="WsaF_C"/>
</dbReference>
<evidence type="ECO:0000256" key="1">
    <source>
        <dbReference type="SAM" id="Coils"/>
    </source>
</evidence>
<feature type="domain" description="WsaF N-terminal" evidence="2">
    <location>
        <begin position="851"/>
        <end position="911"/>
    </location>
</feature>
<gene>
    <name evidence="4" type="ORF">IQ247_23115</name>
</gene>
<dbReference type="AlphaFoldDB" id="A0A8J7JV87"/>
<evidence type="ECO:0000313" key="5">
    <source>
        <dbReference type="Proteomes" id="UP000620559"/>
    </source>
</evidence>